<dbReference type="AlphaFoldDB" id="A0AAJ0E9W7"/>
<gene>
    <name evidence="1" type="ORF">BDP81DRAFT_137215</name>
</gene>
<sequence length="117" mass="12797">MRLSDVLLYARLLVCAPSSPLYSLCRLRVRLCLCPSVCQLDGGPHPRLRQPLCCMHRSVAASILQDRTQTETDGGLGVASAISSVWGKCKSRPGSWNFYSEMLIEGMLEMAYASASS</sequence>
<dbReference type="GeneID" id="85466661"/>
<organism evidence="1 2">
    <name type="scientific">Colletotrichum phormii</name>
    <dbReference type="NCBI Taxonomy" id="359342"/>
    <lineage>
        <taxon>Eukaryota</taxon>
        <taxon>Fungi</taxon>
        <taxon>Dikarya</taxon>
        <taxon>Ascomycota</taxon>
        <taxon>Pezizomycotina</taxon>
        <taxon>Sordariomycetes</taxon>
        <taxon>Hypocreomycetidae</taxon>
        <taxon>Glomerellales</taxon>
        <taxon>Glomerellaceae</taxon>
        <taxon>Colletotrichum</taxon>
        <taxon>Colletotrichum acutatum species complex</taxon>
    </lineage>
</organism>
<protein>
    <submittedName>
        <fullName evidence="1">Uncharacterized protein</fullName>
    </submittedName>
</protein>
<dbReference type="EMBL" id="JAHMHQ010000030">
    <property type="protein sequence ID" value="KAK1623280.1"/>
    <property type="molecule type" value="Genomic_DNA"/>
</dbReference>
<evidence type="ECO:0000313" key="1">
    <source>
        <dbReference type="EMBL" id="KAK1623280.1"/>
    </source>
</evidence>
<dbReference type="Proteomes" id="UP001243989">
    <property type="component" value="Unassembled WGS sequence"/>
</dbReference>
<dbReference type="RefSeq" id="XP_060439275.1">
    <property type="nucleotide sequence ID" value="XM_060581799.1"/>
</dbReference>
<accession>A0AAJ0E9W7</accession>
<reference evidence="1" key="1">
    <citation type="submission" date="2021-06" db="EMBL/GenBank/DDBJ databases">
        <title>Comparative genomics, transcriptomics and evolutionary studies reveal genomic signatures of adaptation to plant cell wall in hemibiotrophic fungi.</title>
        <authorList>
            <consortium name="DOE Joint Genome Institute"/>
            <person name="Baroncelli R."/>
            <person name="Diaz J.F."/>
            <person name="Benocci T."/>
            <person name="Peng M."/>
            <person name="Battaglia E."/>
            <person name="Haridas S."/>
            <person name="Andreopoulos W."/>
            <person name="Labutti K."/>
            <person name="Pangilinan J."/>
            <person name="Floch G.L."/>
            <person name="Makela M.R."/>
            <person name="Henrissat B."/>
            <person name="Grigoriev I.V."/>
            <person name="Crouch J.A."/>
            <person name="De Vries R.P."/>
            <person name="Sukno S.A."/>
            <person name="Thon M.R."/>
        </authorList>
    </citation>
    <scope>NUCLEOTIDE SEQUENCE</scope>
    <source>
        <strain evidence="1">CBS 102054</strain>
    </source>
</reference>
<comment type="caution">
    <text evidence="1">The sequence shown here is derived from an EMBL/GenBank/DDBJ whole genome shotgun (WGS) entry which is preliminary data.</text>
</comment>
<proteinExistence type="predicted"/>
<evidence type="ECO:0000313" key="2">
    <source>
        <dbReference type="Proteomes" id="UP001243989"/>
    </source>
</evidence>
<name>A0AAJ0E9W7_9PEZI</name>
<keyword evidence="2" id="KW-1185">Reference proteome</keyword>